<keyword evidence="2" id="KW-1185">Reference proteome</keyword>
<reference evidence="1" key="1">
    <citation type="submission" date="2022-10" db="EMBL/GenBank/DDBJ databases">
        <title>Culturing micro-colonial fungi from biological soil crusts in the Mojave desert and describing Neophaeococcomyces mojavensis, and introducing the new genera and species Taxawa tesnikishii.</title>
        <authorList>
            <person name="Kurbessoian T."/>
            <person name="Stajich J.E."/>
        </authorList>
    </citation>
    <scope>NUCLEOTIDE SEQUENCE</scope>
    <source>
        <strain evidence="1">JES_112</strain>
    </source>
</reference>
<dbReference type="EMBL" id="JAPDRQ010000180">
    <property type="protein sequence ID" value="KAJ9652842.1"/>
    <property type="molecule type" value="Genomic_DNA"/>
</dbReference>
<comment type="caution">
    <text evidence="1">The sequence shown here is derived from an EMBL/GenBank/DDBJ whole genome shotgun (WGS) entry which is preliminary data.</text>
</comment>
<evidence type="ECO:0000313" key="1">
    <source>
        <dbReference type="EMBL" id="KAJ9652842.1"/>
    </source>
</evidence>
<evidence type="ECO:0000313" key="2">
    <source>
        <dbReference type="Proteomes" id="UP001172386"/>
    </source>
</evidence>
<protein>
    <submittedName>
        <fullName evidence="1">U3 snoRNP protein</fullName>
    </submittedName>
</protein>
<accession>A0ACC2ZYR9</accession>
<proteinExistence type="predicted"/>
<dbReference type="Proteomes" id="UP001172386">
    <property type="component" value="Unassembled WGS sequence"/>
</dbReference>
<sequence>MAAISPGRSSGPPRKARKQTQTEKSHRYEPFTKRVAKLKIDPVHQVQKSRLKESSDNLSQSYFRSALDDWAELNLSNTFTSFLNKVNPLCESLPQLLHHADTITDCLLDHIAREDPLALESLLSLVAHLAHDLGQEFEKYFGRTVKLVARVSTTQEDPAVIESCFTCLAWMYKYLSKLLVQDLTPLLDILLPYFSARKEYIRRFTAESLAFLVRKAAILYPKNEKPLNLAVKQILGGAIQDIKDEPSFAEASMTLLAESAIGVDAGLHSSAADLFRCIYRHALTLSESSNLAIRILEGLTVNLVHRTDAAGFQPLLDAIVEQAEGKSAQAHERAVVSRLILIVCATRGGSRINDWSSIISVTHLRLQNLSASDKDFDQVGKTLTRTSAVILQYAPLQQILPAVPGLVKAILTSCEPRQFFVFCETVARLGKARFQDLLLTHLQKYIVSNWSDNESGLTVLLHDISRLDCVHKLAGRAGYLAIGDSWEASKCKWWETTKDDQTNVEQQYQDLILARAIHFPKSQRASREWQKVLQMALDTALDEIQHPAELATRTALGWGLQALIAFPDAASFITADKWAKILAQPENRFELLPFVQACAEFAIRPATRTTASLMSDRAISKLVKNMLNASSDLRKASLELLRASHTEPSIEWVASTVELLLEILDTDYTIANARQISMLLRRLPQIQKNAPRSNSLSMLLPFFCLGLLPNYHDQLRKDVSQALSQMLTSPHIEDTVLEIVKQWLQASAVAAHVTPGGEPEHLKKVSQFECTKLSEVDAAASDSAEHFINCEQEIEKRVEASHAFLIQRTPAESRAIALQVLQDIPQIAERRSKIIVPAFLSAQRGRAGHDISYLDESNSIHTLSPEIEVGGWSLKERRAFLQLIGQFTNPRMLYRAEDVYMILLELLSNGDNETRKLALQALMKWKNRALLAYQDSLLRIAEEKTTTSEIGLMLRSDQDSSTIKETDKPDVLPVLLRLIFGQLTGRVGVHGSQEAKRKSLLRLLFRIKEQEVLSFLDIVLGRLKDISMVNNENARKHLLSQDLISADQQYGFLRMVLSMLEILQTQFSHYGGKIMDAVLYCTTRAAQQINVLGDTEAAPAMLRNTRRTGIQCLNRIFEYCHQLDLTEYLPLIYTELIDPRLRKFVAENAQGVSGLLKMFSVWAKSERSSNYLQYGENHVFTELWNLLACENAKPEVKSFILEDVVNPVIDLAEGEPATSQPACEILRSEASTVLDSIASLLQQSPPKGLLLTAAKSVERLATHVEAADVNQKVVELFVNILREPNQRLPPHIKGQTLRALYNAAQNLDRASRLAFGAAFLNLLSSYFDFFRDLPNRQICASLLRFIAQDDEQLQKAADICEGLNAQSTSSLDTIDYDRQAKAFSQIHNLLQSNPNPRIMLPILQNLIYCVRTSDETAVRGNALSCLKHLVTSLSNQQIEASELQQIMLGAVRKHVRDDSELVRADFVELLGAAVKHWSDMSSLQELKTLLVGDDEEASFFTNILHIQQHRRTRAIRRLVAEVEQGLISANNISQFFLPLLQKFADDDSGDASAQSAKGQSIASLAILLQWLDWKSFRQVFRHYRQSLDQKNEDDKIDVRLLNHAADALIAAMARRTAGEDTGSLMPHLTNSLPLQEVIYNELKTNFIPKLADLSHYKDEGEISQRIPAAVVAIKLIKLLPENETSHLAAPIVLDVAQSLRSRTQETRDLARNKLAEIVALLGSSSMQFVLKELRTALTRGYQLHVLSYTVHTILLATAETRNVGDLDYCLDDLVKVILDDIFGVVGQEKDNQDYISSMKEVKSSKSFDSMEILAKCTSVRHLAKLVLPFEALLAGSLTSKKIRHVDELFRRIGVGISHSSAANSQDLLVFAFELIESFYRVKPARPARPQTNDEKNRQRYLIQLDSHQKVSRAGSSSLLYKLAKFATDIARSTFARHAELLKPENVHGFISVIGDALVEAQEDVKISALRLLSTVIKLKMPEFDENAKLYVMEAVKVVKGAVSTNEEAAQAALKLVSTIIREKHSVEVRDSDIAYLLKRTMPDLEEPDRQGVTFNFVKAVMARQMQLPEVYELVDQLGLMMITSQNRNSRDAARGVYVHFLLDYPQGKTRWSKQIKFLLKNLEYQYPEGRQSVMEATSTLLAKVDNNTAQELAAVMFIPVVLRMTNDENVPCREMAGALLSQVFTKTPAASLPGMLEPLRAWLEQDENPTLRKVSLQAWSIYFKAVEKGAEAEIASIREQLLGILSHEIVEDEDWDIKYHALELTTVLVRQYPDNMLSVKQKDLWANIISALGSSQPWLQQAAGTLLGIFFQHCVGAGSPIIPPTSSYGLDLSEEQVIQILKRSMRIIKHQTTTNELARTTLHNLLHVGHLVEASDTQVLLKDQEQDQDEKDVDDYDEDEADDATIHTNGTTSAPKSISATQYLLDQSAHILRREPFKYTSAALRPKMNISLCLTTYIESLTATTLKNRKPSLTSLLIPLLHLTSPTTSIPRSVDPDFTSTYTSLIEQAQAVLDTIQKKLGDQEYMRCVTAATKIARERRQERRSKRAIGTIAEPERAAREKRRKFEKNKERRKEVKGIHRSNRRKDLGF</sequence>
<organism evidence="1 2">
    <name type="scientific">Neophaeococcomyces mojaviensis</name>
    <dbReference type="NCBI Taxonomy" id="3383035"/>
    <lineage>
        <taxon>Eukaryota</taxon>
        <taxon>Fungi</taxon>
        <taxon>Dikarya</taxon>
        <taxon>Ascomycota</taxon>
        <taxon>Pezizomycotina</taxon>
        <taxon>Eurotiomycetes</taxon>
        <taxon>Chaetothyriomycetidae</taxon>
        <taxon>Chaetothyriales</taxon>
        <taxon>Chaetothyriales incertae sedis</taxon>
        <taxon>Neophaeococcomyces</taxon>
    </lineage>
</organism>
<name>A0ACC2ZYR9_9EURO</name>
<gene>
    <name evidence="1" type="primary">UTP20</name>
    <name evidence="1" type="ORF">H2198_007926</name>
</gene>